<accession>A0AAV0ARC5</accession>
<dbReference type="GO" id="GO:0004526">
    <property type="term" value="F:ribonuclease P activity"/>
    <property type="evidence" value="ECO:0007669"/>
    <property type="project" value="TreeGrafter"/>
</dbReference>
<proteinExistence type="predicted"/>
<evidence type="ECO:0000313" key="3">
    <source>
        <dbReference type="Proteomes" id="UP001153365"/>
    </source>
</evidence>
<feature type="region of interest" description="Disordered" evidence="1">
    <location>
        <begin position="362"/>
        <end position="389"/>
    </location>
</feature>
<dbReference type="GO" id="GO:0000172">
    <property type="term" value="C:ribonuclease MRP complex"/>
    <property type="evidence" value="ECO:0007669"/>
    <property type="project" value="TreeGrafter"/>
</dbReference>
<sequence>MSHHKKPTKPSVPDEHLFVSTGNLVIREEKLKRKSIESEFESAQGIEDPSNFGLDSSLPLRAVLYHPFNSQVTFLLSDLESPSEPITKCSEDFFQEVNRLGSYQFFKNFEISQIMEPSFAQDYLRSGSLIALSVSKSPGEDLFAIDGHGTIHLRVCQSTYQTLGLAGRPSKFGPKDQYYIIKINMRLPEMRSGKKGYNRIRKCLESFPKSEFESWLEAETKLPPRVWDVVMTYTDKNGDLKPVQIQSSSSKSAVKTLFPRIEYQNRFFSKTPTSNVNFYSDGDLSDFYDFIGQVILKDPDSLKGICNLSRASLISSIGFFHPKKLVEIVKLQANQSKLMVISCHTAPFSPFSFLTNRQTQEPLSTKGSCKSSNKKRKNGKSKMLGPERGTYAGPTSWTLVLFEPKSFVSSSDLIKFTNEDRSNPMIDSEIISKAKITKEGKDGMFNTESLKRKTLQPDQNYFPDRRRQWILYEAVGSYDTHC</sequence>
<comment type="caution">
    <text evidence="2">The sequence shown here is derived from an EMBL/GenBank/DDBJ whole genome shotgun (WGS) entry which is preliminary data.</text>
</comment>
<evidence type="ECO:0000313" key="2">
    <source>
        <dbReference type="EMBL" id="CAH7671754.1"/>
    </source>
</evidence>
<dbReference type="GO" id="GO:0030681">
    <property type="term" value="C:multimeric ribonuclease P complex"/>
    <property type="evidence" value="ECO:0007669"/>
    <property type="project" value="TreeGrafter"/>
</dbReference>
<organism evidence="2 3">
    <name type="scientific">Phakopsora pachyrhizi</name>
    <name type="common">Asian soybean rust disease fungus</name>
    <dbReference type="NCBI Taxonomy" id="170000"/>
    <lineage>
        <taxon>Eukaryota</taxon>
        <taxon>Fungi</taxon>
        <taxon>Dikarya</taxon>
        <taxon>Basidiomycota</taxon>
        <taxon>Pucciniomycotina</taxon>
        <taxon>Pucciniomycetes</taxon>
        <taxon>Pucciniales</taxon>
        <taxon>Phakopsoraceae</taxon>
        <taxon>Phakopsora</taxon>
    </lineage>
</organism>
<gene>
    <name evidence="2" type="ORF">PPACK8108_LOCUS6569</name>
</gene>
<dbReference type="GO" id="GO:0000171">
    <property type="term" value="F:ribonuclease MRP activity"/>
    <property type="evidence" value="ECO:0007669"/>
    <property type="project" value="TreeGrafter"/>
</dbReference>
<name>A0AAV0ARC5_PHAPC</name>
<protein>
    <submittedName>
        <fullName evidence="2">Ribonuclease P 40kDa subunit-domain-containing protein</fullName>
    </submittedName>
</protein>
<dbReference type="EMBL" id="CALTRL010001251">
    <property type="protein sequence ID" value="CAH7671754.1"/>
    <property type="molecule type" value="Genomic_DNA"/>
</dbReference>
<dbReference type="InterPro" id="IPR013893">
    <property type="entry name" value="RNase_P_Rpp40"/>
</dbReference>
<dbReference type="Pfam" id="PF08584">
    <property type="entry name" value="Ribonuc_P_40"/>
    <property type="match status" value="1"/>
</dbReference>
<evidence type="ECO:0000256" key="1">
    <source>
        <dbReference type="SAM" id="MobiDB-lite"/>
    </source>
</evidence>
<dbReference type="GO" id="GO:0000447">
    <property type="term" value="P:endonucleolytic cleavage in ITS1 to separate SSU-rRNA from 5.8S rRNA and LSU-rRNA from tricistronic rRNA transcript (SSU-rRNA, 5.8S rRNA, LSU-rRNA)"/>
    <property type="evidence" value="ECO:0007669"/>
    <property type="project" value="TreeGrafter"/>
</dbReference>
<dbReference type="AlphaFoldDB" id="A0AAV0ARC5"/>
<dbReference type="GO" id="GO:0001682">
    <property type="term" value="P:tRNA 5'-leader removal"/>
    <property type="evidence" value="ECO:0007669"/>
    <property type="project" value="InterPro"/>
</dbReference>
<dbReference type="Proteomes" id="UP001153365">
    <property type="component" value="Unassembled WGS sequence"/>
</dbReference>
<dbReference type="PANTHER" id="PTHR15396">
    <property type="entry name" value="RIBONUCLEASE P PROTEIN SUBUNIT P40"/>
    <property type="match status" value="1"/>
</dbReference>
<dbReference type="PANTHER" id="PTHR15396:SF1">
    <property type="entry name" value="RIBONUCLEASE P PROTEIN SUBUNIT P40"/>
    <property type="match status" value="1"/>
</dbReference>
<keyword evidence="3" id="KW-1185">Reference proteome</keyword>
<reference evidence="2" key="1">
    <citation type="submission" date="2022-06" db="EMBL/GenBank/DDBJ databases">
        <authorList>
            <consortium name="SYNGENTA / RWTH Aachen University"/>
        </authorList>
    </citation>
    <scope>NUCLEOTIDE SEQUENCE</scope>
</reference>